<feature type="transmembrane region" description="Helical" evidence="1">
    <location>
        <begin position="26"/>
        <end position="47"/>
    </location>
</feature>
<dbReference type="RefSeq" id="WP_069307630.1">
    <property type="nucleotide sequence ID" value="NZ_MCRJ01000089.1"/>
</dbReference>
<dbReference type="EMBL" id="MCRJ01000089">
    <property type="protein sequence ID" value="ODN69470.1"/>
    <property type="molecule type" value="Genomic_DNA"/>
</dbReference>
<keyword evidence="3" id="KW-1185">Reference proteome</keyword>
<protein>
    <submittedName>
        <fullName evidence="2">Uncharacterized protein</fullName>
    </submittedName>
</protein>
<evidence type="ECO:0000313" key="3">
    <source>
        <dbReference type="Proteomes" id="UP000094622"/>
    </source>
</evidence>
<name>A0A1E3GZI5_9HYPH</name>
<organism evidence="2 3">
    <name type="scientific">Methylobrevis pamukkalensis</name>
    <dbReference type="NCBI Taxonomy" id="1439726"/>
    <lineage>
        <taxon>Bacteria</taxon>
        <taxon>Pseudomonadati</taxon>
        <taxon>Pseudomonadota</taxon>
        <taxon>Alphaproteobacteria</taxon>
        <taxon>Hyphomicrobiales</taxon>
        <taxon>Pleomorphomonadaceae</taxon>
        <taxon>Methylobrevis</taxon>
    </lineage>
</organism>
<dbReference type="AlphaFoldDB" id="A0A1E3GZI5"/>
<gene>
    <name evidence="2" type="ORF">A6302_03237</name>
</gene>
<dbReference type="Proteomes" id="UP000094622">
    <property type="component" value="Unassembled WGS sequence"/>
</dbReference>
<comment type="caution">
    <text evidence="2">The sequence shown here is derived from an EMBL/GenBank/DDBJ whole genome shotgun (WGS) entry which is preliminary data.</text>
</comment>
<keyword evidence="1" id="KW-0812">Transmembrane</keyword>
<feature type="transmembrane region" description="Helical" evidence="1">
    <location>
        <begin position="67"/>
        <end position="93"/>
    </location>
</feature>
<sequence length="108" mass="11303">MSDSTPPQHLPPLGVGRIVSDAFSLYFRNIVLLTAVPFLPMLAFQLLSFALVPMDLATQQPAGDPSMLGIVVLMGLSLLVYAVVGGSVMLAAYARGSAGRPTSGPMSR</sequence>
<proteinExistence type="predicted"/>
<evidence type="ECO:0000313" key="2">
    <source>
        <dbReference type="EMBL" id="ODN69470.1"/>
    </source>
</evidence>
<keyword evidence="1" id="KW-1133">Transmembrane helix</keyword>
<reference evidence="2 3" key="1">
    <citation type="submission" date="2016-07" db="EMBL/GenBank/DDBJ databases">
        <title>Draft Genome Sequence of Methylobrevis pamukkalensis PK2.</title>
        <authorList>
            <person name="Vasilenko O.V."/>
            <person name="Doronina N.V."/>
            <person name="Shmareva M.N."/>
            <person name="Tarlachkov S.V."/>
            <person name="Mustakhimov I."/>
            <person name="Trotsenko Y.A."/>
        </authorList>
    </citation>
    <scope>NUCLEOTIDE SEQUENCE [LARGE SCALE GENOMIC DNA]</scope>
    <source>
        <strain evidence="2 3">PK2</strain>
    </source>
</reference>
<accession>A0A1E3GZI5</accession>
<keyword evidence="1" id="KW-0472">Membrane</keyword>
<evidence type="ECO:0000256" key="1">
    <source>
        <dbReference type="SAM" id="Phobius"/>
    </source>
</evidence>